<dbReference type="GO" id="GO:0030414">
    <property type="term" value="F:peptidase inhibitor activity"/>
    <property type="evidence" value="ECO:0007669"/>
    <property type="project" value="TreeGrafter"/>
</dbReference>
<dbReference type="AlphaFoldDB" id="M3ASP9"/>
<dbReference type="STRING" id="383855.M3ASP9"/>
<dbReference type="InterPro" id="IPR035810">
    <property type="entry name" value="PEBP_euk"/>
</dbReference>
<dbReference type="InterPro" id="IPR036610">
    <property type="entry name" value="PEBP-like_sf"/>
</dbReference>
<dbReference type="Proteomes" id="UP000016932">
    <property type="component" value="Unassembled WGS sequence"/>
</dbReference>
<dbReference type="RefSeq" id="XP_007928786.1">
    <property type="nucleotide sequence ID" value="XM_007930595.1"/>
</dbReference>
<evidence type="ECO:0008006" key="3">
    <source>
        <dbReference type="Google" id="ProtNLM"/>
    </source>
</evidence>
<gene>
    <name evidence="1" type="ORF">MYCFIDRAFT_31574</name>
</gene>
<dbReference type="InterPro" id="IPR008914">
    <property type="entry name" value="PEBP"/>
</dbReference>
<accession>M3ASP9</accession>
<dbReference type="GeneID" id="19338810"/>
<dbReference type="PANTHER" id="PTHR11362">
    <property type="entry name" value="PHOSPHATIDYLETHANOLAMINE-BINDING PROTEIN"/>
    <property type="match status" value="1"/>
</dbReference>
<dbReference type="GO" id="GO:0030162">
    <property type="term" value="P:regulation of proteolysis"/>
    <property type="evidence" value="ECO:0007669"/>
    <property type="project" value="TreeGrafter"/>
</dbReference>
<reference evidence="1 2" key="1">
    <citation type="journal article" date="2012" name="PLoS Pathog.">
        <title>Diverse lifestyles and strategies of plant pathogenesis encoded in the genomes of eighteen Dothideomycetes fungi.</title>
        <authorList>
            <person name="Ohm R.A."/>
            <person name="Feau N."/>
            <person name="Henrissat B."/>
            <person name="Schoch C.L."/>
            <person name="Horwitz B.A."/>
            <person name="Barry K.W."/>
            <person name="Condon B.J."/>
            <person name="Copeland A.C."/>
            <person name="Dhillon B."/>
            <person name="Glaser F."/>
            <person name="Hesse C.N."/>
            <person name="Kosti I."/>
            <person name="LaButti K."/>
            <person name="Lindquist E.A."/>
            <person name="Lucas S."/>
            <person name="Salamov A.A."/>
            <person name="Bradshaw R.E."/>
            <person name="Ciuffetti L."/>
            <person name="Hamelin R.C."/>
            <person name="Kema G.H.J."/>
            <person name="Lawrence C."/>
            <person name="Scott J.A."/>
            <person name="Spatafora J.W."/>
            <person name="Turgeon B.G."/>
            <person name="de Wit P.J.G.M."/>
            <person name="Zhong S."/>
            <person name="Goodwin S.B."/>
            <person name="Grigoriev I.V."/>
        </authorList>
    </citation>
    <scope>NUCLEOTIDE SEQUENCE [LARGE SCALE GENOMIC DNA]</scope>
    <source>
        <strain evidence="1 2">CIRAD86</strain>
    </source>
</reference>
<name>M3ASP9_PSEFD</name>
<dbReference type="eggNOG" id="KOG3346">
    <property type="taxonomic scope" value="Eukaryota"/>
</dbReference>
<dbReference type="HOGENOM" id="CLU_043994_7_0_1"/>
<dbReference type="OrthoDB" id="2506647at2759"/>
<dbReference type="GO" id="GO:0005543">
    <property type="term" value="F:phospholipid binding"/>
    <property type="evidence" value="ECO:0007669"/>
    <property type="project" value="TreeGrafter"/>
</dbReference>
<keyword evidence="2" id="KW-1185">Reference proteome</keyword>
<feature type="non-terminal residue" evidence="1">
    <location>
        <position position="1"/>
    </location>
</feature>
<dbReference type="VEuPathDB" id="FungiDB:MYCFIDRAFT_31574"/>
<dbReference type="CDD" id="cd00866">
    <property type="entry name" value="PEBP_euk"/>
    <property type="match status" value="1"/>
</dbReference>
<organism evidence="1 2">
    <name type="scientific">Pseudocercospora fijiensis (strain CIRAD86)</name>
    <name type="common">Black leaf streak disease fungus</name>
    <name type="synonym">Mycosphaerella fijiensis</name>
    <dbReference type="NCBI Taxonomy" id="383855"/>
    <lineage>
        <taxon>Eukaryota</taxon>
        <taxon>Fungi</taxon>
        <taxon>Dikarya</taxon>
        <taxon>Ascomycota</taxon>
        <taxon>Pezizomycotina</taxon>
        <taxon>Dothideomycetes</taxon>
        <taxon>Dothideomycetidae</taxon>
        <taxon>Mycosphaerellales</taxon>
        <taxon>Mycosphaerellaceae</taxon>
        <taxon>Pseudocercospora</taxon>
    </lineage>
</organism>
<dbReference type="GO" id="GO:0046578">
    <property type="term" value="P:regulation of Ras protein signal transduction"/>
    <property type="evidence" value="ECO:0007669"/>
    <property type="project" value="TreeGrafter"/>
</dbReference>
<evidence type="ECO:0000313" key="1">
    <source>
        <dbReference type="EMBL" id="EME80522.1"/>
    </source>
</evidence>
<dbReference type="SUPFAM" id="SSF49777">
    <property type="entry name" value="PEBP-like"/>
    <property type="match status" value="1"/>
</dbReference>
<evidence type="ECO:0000313" key="2">
    <source>
        <dbReference type="Proteomes" id="UP000016932"/>
    </source>
</evidence>
<dbReference type="Pfam" id="PF01161">
    <property type="entry name" value="PBP"/>
    <property type="match status" value="1"/>
</dbReference>
<dbReference type="PANTHER" id="PTHR11362:SF78">
    <property type="entry name" value="PROTEASE INHIBITOR"/>
    <property type="match status" value="1"/>
</dbReference>
<dbReference type="Gene3D" id="3.90.280.10">
    <property type="entry name" value="PEBP-like"/>
    <property type="match status" value="1"/>
</dbReference>
<proteinExistence type="predicted"/>
<sequence length="134" mass="14861">EARTAPHLIFPLSKPDKTYLIIALDLDALFVNIPILGPILHWIQPGLKASADNVLTTNEPFVADYIGPAPPPLSGPHRYCFFLYEQPENFDGRKYAPPNGGKLSAMKRMRFDVEGFENEVGLGVIVGCAYFRSN</sequence>
<dbReference type="EMBL" id="KB446561">
    <property type="protein sequence ID" value="EME80522.1"/>
    <property type="molecule type" value="Genomic_DNA"/>
</dbReference>
<dbReference type="KEGG" id="pfj:MYCFIDRAFT_31574"/>
<protein>
    <recommendedName>
        <fullName evidence="3">PEBP-like protein</fullName>
    </recommendedName>
</protein>